<gene>
    <name evidence="2" type="ORF">O6P43_015733</name>
</gene>
<dbReference type="Proteomes" id="UP001163823">
    <property type="component" value="Chromosome 6"/>
</dbReference>
<dbReference type="KEGG" id="qsa:O6P43_015733"/>
<protein>
    <submittedName>
        <fullName evidence="2">Interleukin-2 receptor subunit beta like</fullName>
    </submittedName>
</protein>
<feature type="compositionally biased region" description="Basic residues" evidence="1">
    <location>
        <begin position="77"/>
        <end position="86"/>
    </location>
</feature>
<feature type="region of interest" description="Disordered" evidence="1">
    <location>
        <begin position="32"/>
        <end position="93"/>
    </location>
</feature>
<keyword evidence="3" id="KW-1185">Reference proteome</keyword>
<dbReference type="PANTHER" id="PTHR33168">
    <property type="entry name" value="STRESS INDUCED PROTEIN-RELATED"/>
    <property type="match status" value="1"/>
</dbReference>
<evidence type="ECO:0000313" key="2">
    <source>
        <dbReference type="EMBL" id="KAJ7966228.1"/>
    </source>
</evidence>
<organism evidence="2 3">
    <name type="scientific">Quillaja saponaria</name>
    <name type="common">Soap bark tree</name>
    <dbReference type="NCBI Taxonomy" id="32244"/>
    <lineage>
        <taxon>Eukaryota</taxon>
        <taxon>Viridiplantae</taxon>
        <taxon>Streptophyta</taxon>
        <taxon>Embryophyta</taxon>
        <taxon>Tracheophyta</taxon>
        <taxon>Spermatophyta</taxon>
        <taxon>Magnoliopsida</taxon>
        <taxon>eudicotyledons</taxon>
        <taxon>Gunneridae</taxon>
        <taxon>Pentapetalae</taxon>
        <taxon>rosids</taxon>
        <taxon>fabids</taxon>
        <taxon>Fabales</taxon>
        <taxon>Quillajaceae</taxon>
        <taxon>Quillaja</taxon>
    </lineage>
</organism>
<evidence type="ECO:0000256" key="1">
    <source>
        <dbReference type="SAM" id="MobiDB-lite"/>
    </source>
</evidence>
<keyword evidence="2" id="KW-0675">Receptor</keyword>
<name>A0AAD7LY36_QUISA</name>
<reference evidence="2" key="1">
    <citation type="journal article" date="2023" name="Science">
        <title>Elucidation of the pathway for biosynthesis of saponin adjuvants from the soapbark tree.</title>
        <authorList>
            <person name="Reed J."/>
            <person name="Orme A."/>
            <person name="El-Demerdash A."/>
            <person name="Owen C."/>
            <person name="Martin L.B.B."/>
            <person name="Misra R.C."/>
            <person name="Kikuchi S."/>
            <person name="Rejzek M."/>
            <person name="Martin A.C."/>
            <person name="Harkess A."/>
            <person name="Leebens-Mack J."/>
            <person name="Louveau T."/>
            <person name="Stephenson M.J."/>
            <person name="Osbourn A."/>
        </authorList>
    </citation>
    <scope>NUCLEOTIDE SEQUENCE</scope>
    <source>
        <strain evidence="2">S10</strain>
    </source>
</reference>
<accession>A0AAD7LY36</accession>
<feature type="compositionally biased region" description="Polar residues" evidence="1">
    <location>
        <begin position="181"/>
        <end position="190"/>
    </location>
</feature>
<proteinExistence type="predicted"/>
<sequence>MSNDNQQPSPSLRHKLKASLFCFTGTSIVHSNHEQLQTEDSRFKPQTPRTPKSPYSWLKKSVTNDEPELRGRTRAGMYRKSRRHRISQSADFSYDPSSYALNFEDDTSLFNVDDFPLRNFSSRLTGSSPPSPSPVAKCPEERGVRLPRPIMEELPIRNLSPRLQVSPPSPTVKCPDDQDVKVSNQIVGHS</sequence>
<evidence type="ECO:0000313" key="3">
    <source>
        <dbReference type="Proteomes" id="UP001163823"/>
    </source>
</evidence>
<feature type="compositionally biased region" description="Basic and acidic residues" evidence="1">
    <location>
        <begin position="138"/>
        <end position="155"/>
    </location>
</feature>
<comment type="caution">
    <text evidence="2">The sequence shown here is derived from an EMBL/GenBank/DDBJ whole genome shotgun (WGS) entry which is preliminary data.</text>
</comment>
<dbReference type="EMBL" id="JARAOO010000006">
    <property type="protein sequence ID" value="KAJ7966228.1"/>
    <property type="molecule type" value="Genomic_DNA"/>
</dbReference>
<dbReference type="AlphaFoldDB" id="A0AAD7LY36"/>
<feature type="region of interest" description="Disordered" evidence="1">
    <location>
        <begin position="122"/>
        <end position="190"/>
    </location>
</feature>